<evidence type="ECO:0000313" key="4">
    <source>
        <dbReference type="EMBL" id="KAF8397034.1"/>
    </source>
</evidence>
<keyword evidence="5" id="KW-1185">Reference proteome</keyword>
<dbReference type="CDD" id="cd01960">
    <property type="entry name" value="nsLTP1"/>
    <property type="match status" value="1"/>
</dbReference>
<comment type="similarity">
    <text evidence="1">Belongs to the plant LTP family.</text>
</comment>
<accession>A0A834YWA5</accession>
<feature type="domain" description="Bifunctional inhibitor/plant lipid transfer protein/seed storage helical" evidence="3">
    <location>
        <begin position="31"/>
        <end position="115"/>
    </location>
</feature>
<reference evidence="4 5" key="1">
    <citation type="submission" date="2020-04" db="EMBL/GenBank/DDBJ databases">
        <title>Plant Genome Project.</title>
        <authorList>
            <person name="Zhang R.-G."/>
        </authorList>
    </citation>
    <scope>NUCLEOTIDE SEQUENCE [LARGE SCALE GENOMIC DNA]</scope>
    <source>
        <strain evidence="4">YNK0</strain>
        <tissue evidence="4">Leaf</tissue>
    </source>
</reference>
<comment type="function">
    <text evidence="1">Plant non-specific lipid-transfer proteins transfer phospholipids as well as galactolipids across membranes. May play a role in wax or cutin deposition in the cell walls of expanding epidermal cells and certain secretory tissues.</text>
</comment>
<dbReference type="SUPFAM" id="SSF47699">
    <property type="entry name" value="Bifunctional inhibitor/lipid-transfer protein/seed storage 2S albumin"/>
    <property type="match status" value="1"/>
</dbReference>
<dbReference type="SMART" id="SM00499">
    <property type="entry name" value="AAI"/>
    <property type="match status" value="1"/>
</dbReference>
<dbReference type="InterPro" id="IPR000528">
    <property type="entry name" value="Plant_nsLTP"/>
</dbReference>
<organism evidence="4 5">
    <name type="scientific">Tetracentron sinense</name>
    <name type="common">Spur-leaf</name>
    <dbReference type="NCBI Taxonomy" id="13715"/>
    <lineage>
        <taxon>Eukaryota</taxon>
        <taxon>Viridiplantae</taxon>
        <taxon>Streptophyta</taxon>
        <taxon>Embryophyta</taxon>
        <taxon>Tracheophyta</taxon>
        <taxon>Spermatophyta</taxon>
        <taxon>Magnoliopsida</taxon>
        <taxon>Trochodendrales</taxon>
        <taxon>Trochodendraceae</taxon>
        <taxon>Tetracentron</taxon>
    </lineage>
</organism>
<proteinExistence type="inferred from homology"/>
<evidence type="ECO:0000256" key="2">
    <source>
        <dbReference type="SAM" id="SignalP"/>
    </source>
</evidence>
<evidence type="ECO:0000256" key="1">
    <source>
        <dbReference type="RuleBase" id="RU000628"/>
    </source>
</evidence>
<dbReference type="Pfam" id="PF00234">
    <property type="entry name" value="Tryp_alpha_amyl"/>
    <property type="match status" value="1"/>
</dbReference>
<evidence type="ECO:0000313" key="5">
    <source>
        <dbReference type="Proteomes" id="UP000655225"/>
    </source>
</evidence>
<gene>
    <name evidence="4" type="ORF">HHK36_018672</name>
</gene>
<dbReference type="InterPro" id="IPR016140">
    <property type="entry name" value="Bifunc_inhib/LTP/seed_store"/>
</dbReference>
<feature type="signal peptide" evidence="2">
    <location>
        <begin position="1"/>
        <end position="27"/>
    </location>
</feature>
<dbReference type="Gene3D" id="1.10.110.10">
    <property type="entry name" value="Plant lipid-transfer and hydrophobic proteins"/>
    <property type="match status" value="1"/>
</dbReference>
<sequence length="495" mass="54923">MASSGVLKFACIMVLACMLVAAPHVDASISCTQVSGYLVPCLNYLIRGGQLLPSCCKGVQNLNSAAKSTPDRQTACGCLKTASRNMQGLKLGLANSLPGKCGVRIPYQISPSTDCASSHFPAENFDELYGPWLRAESFHLLSWPILALLARIVDSGTKVGDASSPAMEIERSDTPDSTIILEVAPLLSIEPEDKNDEMSIDPRHSSTSNTLVLISMEVIESRLYHDLSGGRELRPLNESAIPIIDVGMSKALLRKVPDGKCSPDPAPKKPTLARISTSNHILFSLDFALANHSWWVAFPSAIVYNVSAIGSDHNPIVISSNMRGDRIRKLFRMSPILSMMPRLTRIYKSSTLNWISAIAQEETMWRQKSRAEWLLLGDRNTRFLHTSVVQGRQRNKVLSLKDEARTWITEGTDIKNLIVGHFQKLYSSSHPNGVQQMIEEVSCHITSEMNAELCRPVSEKEIKNVVFQIWPLKAPDPNEMSGVFYQYFFRMLSFI</sequence>
<feature type="chain" id="PRO_5032671979" description="Non-specific lipid-transfer protein" evidence="2">
    <location>
        <begin position="28"/>
        <end position="495"/>
    </location>
</feature>
<keyword evidence="2" id="KW-0732">Signal</keyword>
<evidence type="ECO:0000259" key="3">
    <source>
        <dbReference type="SMART" id="SM00499"/>
    </source>
</evidence>
<keyword evidence="1" id="KW-0446">Lipid-binding</keyword>
<dbReference type="OrthoDB" id="1890443at2759"/>
<dbReference type="GO" id="GO:0006869">
    <property type="term" value="P:lipid transport"/>
    <property type="evidence" value="ECO:0007669"/>
    <property type="project" value="InterPro"/>
</dbReference>
<protein>
    <recommendedName>
        <fullName evidence="1">Non-specific lipid-transfer protein</fullName>
    </recommendedName>
</protein>
<dbReference type="InterPro" id="IPR036312">
    <property type="entry name" value="Bifun_inhib/LTP/seed_sf"/>
</dbReference>
<dbReference type="GO" id="GO:0008289">
    <property type="term" value="F:lipid binding"/>
    <property type="evidence" value="ECO:0007669"/>
    <property type="project" value="UniProtKB-KW"/>
</dbReference>
<dbReference type="Proteomes" id="UP000655225">
    <property type="component" value="Unassembled WGS sequence"/>
</dbReference>
<name>A0A834YWA5_TETSI</name>
<comment type="caution">
    <text evidence="4">The sequence shown here is derived from an EMBL/GenBank/DDBJ whole genome shotgun (WGS) entry which is preliminary data.</text>
</comment>
<dbReference type="PRINTS" id="PR00382">
    <property type="entry name" value="LIPIDTRNSFER"/>
</dbReference>
<dbReference type="PANTHER" id="PTHR33076">
    <property type="entry name" value="NON-SPECIFIC LIPID-TRANSFER PROTEIN 2-RELATED"/>
    <property type="match status" value="1"/>
</dbReference>
<keyword evidence="1" id="KW-0813">Transport</keyword>
<dbReference type="AlphaFoldDB" id="A0A834YWA5"/>
<dbReference type="EMBL" id="JABCRI010000012">
    <property type="protein sequence ID" value="KAF8397034.1"/>
    <property type="molecule type" value="Genomic_DNA"/>
</dbReference>